<dbReference type="InterPro" id="IPR005804">
    <property type="entry name" value="FA_desaturase_dom"/>
</dbReference>
<evidence type="ECO:0000256" key="1">
    <source>
        <dbReference type="ARBA" id="ARBA00004429"/>
    </source>
</evidence>
<keyword evidence="10 14" id="KW-0503">Monooxygenase</keyword>
<reference evidence="14 15" key="1">
    <citation type="submission" date="2016-10" db="EMBL/GenBank/DDBJ databases">
        <authorList>
            <person name="de Groot N.N."/>
        </authorList>
    </citation>
    <scope>NUCLEOTIDE SEQUENCE [LARGE SCALE GENOMIC DNA]</scope>
    <source>
        <strain evidence="14 15">DSM 24677</strain>
    </source>
</reference>
<evidence type="ECO:0000256" key="10">
    <source>
        <dbReference type="ARBA" id="ARBA00023033"/>
    </source>
</evidence>
<evidence type="ECO:0000256" key="12">
    <source>
        <dbReference type="SAM" id="Phobius"/>
    </source>
</evidence>
<dbReference type="Pfam" id="PF00487">
    <property type="entry name" value="FA_desaturase"/>
    <property type="match status" value="1"/>
</dbReference>
<feature type="transmembrane region" description="Helical" evidence="12">
    <location>
        <begin position="12"/>
        <end position="40"/>
    </location>
</feature>
<keyword evidence="15" id="KW-1185">Reference proteome</keyword>
<comment type="subcellular location">
    <subcellularLocation>
        <location evidence="1">Cell inner membrane</location>
        <topology evidence="1">Multi-pass membrane protein</topology>
    </subcellularLocation>
</comment>
<protein>
    <submittedName>
        <fullName evidence="14">Alkane 1-monooxygenase</fullName>
    </submittedName>
</protein>
<evidence type="ECO:0000256" key="8">
    <source>
        <dbReference type="ARBA" id="ARBA00023002"/>
    </source>
</evidence>
<evidence type="ECO:0000313" key="14">
    <source>
        <dbReference type="EMBL" id="SDY19488.1"/>
    </source>
</evidence>
<evidence type="ECO:0000256" key="11">
    <source>
        <dbReference type="ARBA" id="ARBA00023136"/>
    </source>
</evidence>
<name>A0A1H3HXB9_9RHOB</name>
<dbReference type="Proteomes" id="UP000199026">
    <property type="component" value="Unassembled WGS sequence"/>
</dbReference>
<comment type="similarity">
    <text evidence="2">Belongs to the fatty acid desaturase type 1 family. AlkB subfamily.</text>
</comment>
<dbReference type="GO" id="GO:0005886">
    <property type="term" value="C:plasma membrane"/>
    <property type="evidence" value="ECO:0007669"/>
    <property type="project" value="UniProtKB-SubCell"/>
</dbReference>
<dbReference type="InterPro" id="IPR033885">
    <property type="entry name" value="AlkB/XylM"/>
</dbReference>
<proteinExistence type="inferred from homology"/>
<keyword evidence="4" id="KW-0997">Cell inner membrane</keyword>
<evidence type="ECO:0000313" key="15">
    <source>
        <dbReference type="Proteomes" id="UP000199026"/>
    </source>
</evidence>
<dbReference type="CDD" id="cd03512">
    <property type="entry name" value="Alkane-hydroxylase"/>
    <property type="match status" value="1"/>
</dbReference>
<evidence type="ECO:0000256" key="5">
    <source>
        <dbReference type="ARBA" id="ARBA00022692"/>
    </source>
</evidence>
<dbReference type="EMBL" id="FNPR01000001">
    <property type="protein sequence ID" value="SDY19488.1"/>
    <property type="molecule type" value="Genomic_DNA"/>
</dbReference>
<organism evidence="14 15">
    <name type="scientific">Lentibacter algarum</name>
    <dbReference type="NCBI Taxonomy" id="576131"/>
    <lineage>
        <taxon>Bacteria</taxon>
        <taxon>Pseudomonadati</taxon>
        <taxon>Pseudomonadota</taxon>
        <taxon>Alphaproteobacteria</taxon>
        <taxon>Rhodobacterales</taxon>
        <taxon>Roseobacteraceae</taxon>
        <taxon>Lentibacter</taxon>
    </lineage>
</organism>
<keyword evidence="6" id="KW-0479">Metal-binding</keyword>
<keyword evidence="3" id="KW-1003">Cell membrane</keyword>
<evidence type="ECO:0000256" key="7">
    <source>
        <dbReference type="ARBA" id="ARBA00022989"/>
    </source>
</evidence>
<evidence type="ECO:0000256" key="9">
    <source>
        <dbReference type="ARBA" id="ARBA00023004"/>
    </source>
</evidence>
<feature type="transmembrane region" description="Helical" evidence="12">
    <location>
        <begin position="60"/>
        <end position="85"/>
    </location>
</feature>
<dbReference type="STRING" id="576131.SAMN05444486_101687"/>
<evidence type="ECO:0000256" key="6">
    <source>
        <dbReference type="ARBA" id="ARBA00022723"/>
    </source>
</evidence>
<keyword evidence="5 12" id="KW-0812">Transmembrane</keyword>
<keyword evidence="9" id="KW-0408">Iron</keyword>
<dbReference type="AlphaFoldDB" id="A0A1H3HXB9"/>
<evidence type="ECO:0000259" key="13">
    <source>
        <dbReference type="Pfam" id="PF00487"/>
    </source>
</evidence>
<feature type="transmembrane region" description="Helical" evidence="12">
    <location>
        <begin position="200"/>
        <end position="217"/>
    </location>
</feature>
<evidence type="ECO:0000256" key="3">
    <source>
        <dbReference type="ARBA" id="ARBA00022475"/>
    </source>
</evidence>
<dbReference type="RefSeq" id="WP_089887852.1">
    <property type="nucleotide sequence ID" value="NZ_CALJFH010000007.1"/>
</dbReference>
<dbReference type="GO" id="GO:0046872">
    <property type="term" value="F:metal ion binding"/>
    <property type="evidence" value="ECO:0007669"/>
    <property type="project" value="UniProtKB-KW"/>
</dbReference>
<gene>
    <name evidence="14" type="ORF">SAMN05444486_101687</name>
</gene>
<dbReference type="GO" id="GO:0004497">
    <property type="term" value="F:monooxygenase activity"/>
    <property type="evidence" value="ECO:0007669"/>
    <property type="project" value="UniProtKB-KW"/>
</dbReference>
<dbReference type="GeneID" id="78123484"/>
<sequence>MVYFACATLAHVALLGLASFVGGSLIWLALLYITLFTAALDKFLPFVLPQMPEGTEFPTGANLSVLLGGLHFALLTLGVISLSWFEHNVLEKLALFTSFALFFGQVSHPNAHELIHRRERYARRLGRSVYASLLMGHHASAHVLVHHVHIGSEADPNSAPRGLGFYRFFLNAWAESYHKGRVQESARLLRAQRTLFSHPYIHDTLIGVVACSFSFAIGGFLGLSLYMGLALYAQVQILLADYIQHYGLRRLKNEAGKLEPVSEVHSWNSPHWFSASLTLNAPRHSDHHMHPQRPYPALRLTPQTMPTLPHSLPVMAIIALYPPLYRKVMARALRDLPQQYTSA</sequence>
<evidence type="ECO:0000256" key="2">
    <source>
        <dbReference type="ARBA" id="ARBA00010823"/>
    </source>
</evidence>
<dbReference type="OrthoDB" id="4759734at2"/>
<feature type="domain" description="Fatty acid desaturase" evidence="13">
    <location>
        <begin position="96"/>
        <end position="301"/>
    </location>
</feature>
<accession>A0A1H3HXB9</accession>
<evidence type="ECO:0000256" key="4">
    <source>
        <dbReference type="ARBA" id="ARBA00022519"/>
    </source>
</evidence>
<dbReference type="PANTHER" id="PTHR38674">
    <property type="entry name" value="ALKANE 1-MONOOXYGENASE 1"/>
    <property type="match status" value="1"/>
</dbReference>
<keyword evidence="7 12" id="KW-1133">Transmembrane helix</keyword>
<keyword evidence="8" id="KW-0560">Oxidoreductase</keyword>
<keyword evidence="11 12" id="KW-0472">Membrane</keyword>
<dbReference type="GO" id="GO:0006629">
    <property type="term" value="P:lipid metabolic process"/>
    <property type="evidence" value="ECO:0007669"/>
    <property type="project" value="InterPro"/>
</dbReference>
<dbReference type="PANTHER" id="PTHR38674:SF1">
    <property type="entry name" value="ALKANE 1-MONOOXYGENASE 1"/>
    <property type="match status" value="1"/>
</dbReference>